<dbReference type="STRING" id="69.GLE_4140"/>
<dbReference type="PATRIC" id="fig|69.6.peg.4082"/>
<evidence type="ECO:0000313" key="2">
    <source>
        <dbReference type="Proteomes" id="UP000061569"/>
    </source>
</evidence>
<dbReference type="KEGG" id="lez:GLE_4140"/>
<dbReference type="EMBL" id="CP013140">
    <property type="protein sequence ID" value="ALN59482.1"/>
    <property type="molecule type" value="Genomic_DNA"/>
</dbReference>
<gene>
    <name evidence="1" type="ORF">GLE_4140</name>
</gene>
<dbReference type="SUPFAM" id="SSF54427">
    <property type="entry name" value="NTF2-like"/>
    <property type="match status" value="1"/>
</dbReference>
<dbReference type="Pfam" id="PF07366">
    <property type="entry name" value="SnoaL"/>
    <property type="match status" value="1"/>
</dbReference>
<proteinExistence type="predicted"/>
<dbReference type="PANTHER" id="PTHR38436:SF1">
    <property type="entry name" value="ESTER CYCLASE"/>
    <property type="match status" value="1"/>
</dbReference>
<dbReference type="PROSITE" id="PS51257">
    <property type="entry name" value="PROKAR_LIPOPROTEIN"/>
    <property type="match status" value="1"/>
</dbReference>
<dbReference type="OrthoDB" id="9787933at2"/>
<dbReference type="Proteomes" id="UP000061569">
    <property type="component" value="Chromosome"/>
</dbReference>
<accession>A0A0S2DLK1</accession>
<name>A0A0S2DLK1_LYSEN</name>
<evidence type="ECO:0000313" key="1">
    <source>
        <dbReference type="EMBL" id="ALN59482.1"/>
    </source>
</evidence>
<sequence length="199" mass="21915">MRAIGPFRPVPRGAALPLVVLIAAAVAGCARPQPAQVPLTAARADAAVLKRLQAEQAQQDRNLQTFDELDFVHYSGQQWDHFHRSHAQNILVHYPDGSTTTGLDAHLAALKPQFEFAPDTRIKLHPIKVAQGNLTAVTGVMEGTFTRPMALADGKTLAPTHKPFKLDMATFGRWENGVMVEEWLFWDNQAFMQQIGAAQ</sequence>
<dbReference type="Gene3D" id="3.10.450.50">
    <property type="match status" value="1"/>
</dbReference>
<dbReference type="AlphaFoldDB" id="A0A0S2DLK1"/>
<protein>
    <submittedName>
        <fullName evidence="1">Uncharacterized protein</fullName>
    </submittedName>
</protein>
<dbReference type="InterPro" id="IPR009959">
    <property type="entry name" value="Cyclase_SnoaL-like"/>
</dbReference>
<dbReference type="GO" id="GO:0030638">
    <property type="term" value="P:polyketide metabolic process"/>
    <property type="evidence" value="ECO:0007669"/>
    <property type="project" value="InterPro"/>
</dbReference>
<organism evidence="1 2">
    <name type="scientific">Lysobacter enzymogenes</name>
    <dbReference type="NCBI Taxonomy" id="69"/>
    <lineage>
        <taxon>Bacteria</taxon>
        <taxon>Pseudomonadati</taxon>
        <taxon>Pseudomonadota</taxon>
        <taxon>Gammaproteobacteria</taxon>
        <taxon>Lysobacterales</taxon>
        <taxon>Lysobacteraceae</taxon>
        <taxon>Lysobacter</taxon>
    </lineage>
</organism>
<dbReference type="PANTHER" id="PTHR38436">
    <property type="entry name" value="POLYKETIDE CYCLASE SNOAL-LIKE DOMAIN"/>
    <property type="match status" value="1"/>
</dbReference>
<reference evidence="1 2" key="1">
    <citation type="submission" date="2015-11" db="EMBL/GenBank/DDBJ databases">
        <title>Genome sequences of Lysobacter enzymogenes strain C3 and Lysobacter antibioticus ATCC 29479.</title>
        <authorList>
            <person name="Kobayashi D.Y."/>
        </authorList>
    </citation>
    <scope>NUCLEOTIDE SEQUENCE [LARGE SCALE GENOMIC DNA]</scope>
    <source>
        <strain evidence="1 2">C3</strain>
    </source>
</reference>
<dbReference type="InterPro" id="IPR032710">
    <property type="entry name" value="NTF2-like_dom_sf"/>
</dbReference>